<evidence type="ECO:0000313" key="3">
    <source>
        <dbReference type="Proteomes" id="UP001324380"/>
    </source>
</evidence>
<gene>
    <name evidence="2" type="ORF">SNE25_13175</name>
</gene>
<keyword evidence="1" id="KW-1133">Transmembrane helix</keyword>
<organism evidence="2 3">
    <name type="scientific">Mucilaginibacter sabulilitoris</name>
    <dbReference type="NCBI Taxonomy" id="1173583"/>
    <lineage>
        <taxon>Bacteria</taxon>
        <taxon>Pseudomonadati</taxon>
        <taxon>Bacteroidota</taxon>
        <taxon>Sphingobacteriia</taxon>
        <taxon>Sphingobacteriales</taxon>
        <taxon>Sphingobacteriaceae</taxon>
        <taxon>Mucilaginibacter</taxon>
    </lineage>
</organism>
<evidence type="ECO:0000256" key="1">
    <source>
        <dbReference type="SAM" id="Phobius"/>
    </source>
</evidence>
<dbReference type="EMBL" id="CP139558">
    <property type="protein sequence ID" value="WPU96473.1"/>
    <property type="molecule type" value="Genomic_DNA"/>
</dbReference>
<evidence type="ECO:0000313" key="2">
    <source>
        <dbReference type="EMBL" id="WPU96473.1"/>
    </source>
</evidence>
<sequence length="97" mass="10663">MNWTHFLLWLAGGYGLYYLIVILADLARSKRQGAISGNPHELTFSEQVTPVQPATQAVQPAKSTNKNEVLGSGGVPITDLFRLAKQEAIIYTRSVSF</sequence>
<reference evidence="2 3" key="1">
    <citation type="submission" date="2023-11" db="EMBL/GenBank/DDBJ databases">
        <title>Analysis of the Genomes of Mucilaginibacter gossypii cycad 4 and M. sabulilitoris SNA2: microbes with the potential for plant growth promotion.</title>
        <authorList>
            <person name="Hirsch A.M."/>
            <person name="Humm E."/>
            <person name="Rubbi M."/>
            <person name="Del Vecchio G."/>
            <person name="Ha S.M."/>
            <person name="Pellegrini M."/>
            <person name="Gunsalus R.P."/>
        </authorList>
    </citation>
    <scope>NUCLEOTIDE SEQUENCE [LARGE SCALE GENOMIC DNA]</scope>
    <source>
        <strain evidence="2 3">SNA2</strain>
    </source>
</reference>
<proteinExistence type="predicted"/>
<name>A0ABZ0TWE2_9SPHI</name>
<dbReference type="Proteomes" id="UP001324380">
    <property type="component" value="Chromosome"/>
</dbReference>
<keyword evidence="1" id="KW-0812">Transmembrane</keyword>
<keyword evidence="3" id="KW-1185">Reference proteome</keyword>
<dbReference type="RefSeq" id="WP_321565567.1">
    <property type="nucleotide sequence ID" value="NZ_CP139558.1"/>
</dbReference>
<accession>A0ABZ0TWE2</accession>
<feature type="transmembrane region" description="Helical" evidence="1">
    <location>
        <begin position="6"/>
        <end position="27"/>
    </location>
</feature>
<keyword evidence="1" id="KW-0472">Membrane</keyword>
<protein>
    <submittedName>
        <fullName evidence="2">Uncharacterized protein</fullName>
    </submittedName>
</protein>